<reference evidence="1" key="1">
    <citation type="journal article" date="2014" name="Int. J. Syst. Evol. Microbiol.">
        <title>Complete genome sequence of Corynebacterium casei LMG S-19264T (=DSM 44701T), isolated from a smear-ripened cheese.</title>
        <authorList>
            <consortium name="US DOE Joint Genome Institute (JGI-PGF)"/>
            <person name="Walter F."/>
            <person name="Albersmeier A."/>
            <person name="Kalinowski J."/>
            <person name="Ruckert C."/>
        </authorList>
    </citation>
    <scope>NUCLEOTIDE SEQUENCE</scope>
    <source>
        <strain evidence="1">JCM 3276</strain>
    </source>
</reference>
<comment type="caution">
    <text evidence="1">The sequence shown here is derived from an EMBL/GenBank/DDBJ whole genome shotgun (WGS) entry which is preliminary data.</text>
</comment>
<accession>A0A918L6X8</accession>
<evidence type="ECO:0000313" key="1">
    <source>
        <dbReference type="EMBL" id="GGS15199.1"/>
    </source>
</evidence>
<gene>
    <name evidence="1" type="ORF">GCM10010171_03970</name>
</gene>
<keyword evidence="2" id="KW-1185">Reference proteome</keyword>
<name>A0A918L6X8_9PSEU</name>
<dbReference type="RefSeq" id="WP_189208550.1">
    <property type="nucleotide sequence ID" value="NZ_BMRB01000001.1"/>
</dbReference>
<dbReference type="EMBL" id="BMRB01000001">
    <property type="protein sequence ID" value="GGS15199.1"/>
    <property type="molecule type" value="Genomic_DNA"/>
</dbReference>
<proteinExistence type="predicted"/>
<dbReference type="AlphaFoldDB" id="A0A918L6X8"/>
<protein>
    <submittedName>
        <fullName evidence="1">Uncharacterized protein</fullName>
    </submittedName>
</protein>
<evidence type="ECO:0000313" key="2">
    <source>
        <dbReference type="Proteomes" id="UP000660680"/>
    </source>
</evidence>
<sequence>MSVEQQDFSDVLATGPFEVALRAAIHRSGLSLERIRTRLAKHGCAVSVAALSHWQSGRSRPERRESLVALGVLEQVVGVPDGALVGLLGAPRPRGRRRRVDLSPEAVWPNDATMSLLLRRIDEGHDRHLTRVSQHDLVRIGPDRAERLVRVRQVLRAERAGVREVVVAFALDAPHRIGPRLRPLRHCTVARSFYDAAHGRMVAALQFDRELSRSEAILVEYELYCPPTGKRSDHYERKLRYPVRDLHLEVVFDRAARPSRCRWEHRNGGGAVARAEPLRLDASLSAQLTTADAQPGRYLLRWDW</sequence>
<reference evidence="1" key="2">
    <citation type="submission" date="2020-09" db="EMBL/GenBank/DDBJ databases">
        <authorList>
            <person name="Sun Q."/>
            <person name="Ohkuma M."/>
        </authorList>
    </citation>
    <scope>NUCLEOTIDE SEQUENCE</scope>
    <source>
        <strain evidence="1">JCM 3276</strain>
    </source>
</reference>
<organism evidence="1 2">
    <name type="scientific">Actinokineospora fastidiosa</name>
    <dbReference type="NCBI Taxonomy" id="1816"/>
    <lineage>
        <taxon>Bacteria</taxon>
        <taxon>Bacillati</taxon>
        <taxon>Actinomycetota</taxon>
        <taxon>Actinomycetes</taxon>
        <taxon>Pseudonocardiales</taxon>
        <taxon>Pseudonocardiaceae</taxon>
        <taxon>Actinokineospora</taxon>
    </lineage>
</organism>
<dbReference type="Proteomes" id="UP000660680">
    <property type="component" value="Unassembled WGS sequence"/>
</dbReference>